<dbReference type="GO" id="GO:0000127">
    <property type="term" value="C:transcription factor TFIIIC complex"/>
    <property type="evidence" value="ECO:0007669"/>
    <property type="project" value="TreeGrafter"/>
</dbReference>
<gene>
    <name evidence="16" type="ORF">G7Z17_g12050</name>
</gene>
<dbReference type="InterPro" id="IPR002376">
    <property type="entry name" value="Formyl_transf_N"/>
</dbReference>
<evidence type="ECO:0000256" key="5">
    <source>
        <dbReference type="ARBA" id="ARBA00022490"/>
    </source>
</evidence>
<dbReference type="InterPro" id="IPR037635">
    <property type="entry name" value="VTS1_SAM"/>
</dbReference>
<dbReference type="OrthoDB" id="9991317at2759"/>
<dbReference type="InterPro" id="IPR039340">
    <property type="entry name" value="Tfc4/TFIIIC-102/Sfc4"/>
</dbReference>
<dbReference type="Gene3D" id="3.40.50.170">
    <property type="entry name" value="Formyl transferase, N-terminal domain"/>
    <property type="match status" value="1"/>
</dbReference>
<dbReference type="InterPro" id="IPR013761">
    <property type="entry name" value="SAM/pointed_sf"/>
</dbReference>
<keyword evidence="13" id="KW-0802">TPR repeat</keyword>
<feature type="compositionally biased region" description="Low complexity" evidence="14">
    <location>
        <begin position="191"/>
        <end position="204"/>
    </location>
</feature>
<dbReference type="PANTHER" id="PTHR23082:SF0">
    <property type="entry name" value="GENERAL TRANSCRIPTION FACTOR 3C POLYPEPTIDE 3"/>
    <property type="match status" value="1"/>
</dbReference>
<feature type="compositionally biased region" description="Basic residues" evidence="14">
    <location>
        <begin position="655"/>
        <end position="665"/>
    </location>
</feature>
<feature type="compositionally biased region" description="Polar residues" evidence="14">
    <location>
        <begin position="255"/>
        <end position="266"/>
    </location>
</feature>
<evidence type="ECO:0000256" key="9">
    <source>
        <dbReference type="ARBA" id="ARBA00024046"/>
    </source>
</evidence>
<feature type="region of interest" description="Disordered" evidence="14">
    <location>
        <begin position="1"/>
        <end position="81"/>
    </location>
</feature>
<dbReference type="Pfam" id="PF13432">
    <property type="entry name" value="TPR_16"/>
    <property type="match status" value="2"/>
</dbReference>
<dbReference type="InterPro" id="IPR036477">
    <property type="entry name" value="Formyl_transf_N_sf"/>
</dbReference>
<dbReference type="Gene3D" id="1.25.40.10">
    <property type="entry name" value="Tetratricopeptide repeat domain"/>
    <property type="match status" value="3"/>
</dbReference>
<dbReference type="PROSITE" id="PS50005">
    <property type="entry name" value="TPR"/>
    <property type="match status" value="2"/>
</dbReference>
<reference evidence="16" key="1">
    <citation type="submission" date="2020-03" db="EMBL/GenBank/DDBJ databases">
        <title>Draft Genome Sequence of Cylindrodendrum hubeiense.</title>
        <authorList>
            <person name="Buettner E."/>
            <person name="Kellner H."/>
        </authorList>
    </citation>
    <scope>NUCLEOTIDE SEQUENCE</scope>
    <source>
        <strain evidence="16">IHI 201604</strain>
    </source>
</reference>
<dbReference type="CDD" id="cd09556">
    <property type="entry name" value="SAM_VTS1_fungal"/>
    <property type="match status" value="1"/>
</dbReference>
<evidence type="ECO:0000256" key="11">
    <source>
        <dbReference type="ARBA" id="ARBA00054767"/>
    </source>
</evidence>
<keyword evidence="17" id="KW-1185">Reference proteome</keyword>
<dbReference type="SMART" id="SM00454">
    <property type="entry name" value="SAM"/>
    <property type="match status" value="1"/>
</dbReference>
<keyword evidence="5" id="KW-0963">Cytoplasm</keyword>
<comment type="caution">
    <text evidence="16">The sequence shown here is derived from an EMBL/GenBank/DDBJ whole genome shotgun (WGS) entry which is preliminary data.</text>
</comment>
<evidence type="ECO:0000313" key="17">
    <source>
        <dbReference type="Proteomes" id="UP000722485"/>
    </source>
</evidence>
<evidence type="ECO:0000256" key="4">
    <source>
        <dbReference type="ARBA" id="ARBA00022448"/>
    </source>
</evidence>
<feature type="compositionally biased region" description="Basic and acidic residues" evidence="14">
    <location>
        <begin position="522"/>
        <end position="531"/>
    </location>
</feature>
<dbReference type="GO" id="GO:0003729">
    <property type="term" value="F:mRNA binding"/>
    <property type="evidence" value="ECO:0007669"/>
    <property type="project" value="InterPro"/>
</dbReference>
<evidence type="ECO:0000256" key="10">
    <source>
        <dbReference type="ARBA" id="ARBA00024136"/>
    </source>
</evidence>
<dbReference type="SUPFAM" id="SSF47769">
    <property type="entry name" value="SAM/Pointed domain"/>
    <property type="match status" value="1"/>
</dbReference>
<feature type="region of interest" description="Disordered" evidence="14">
    <location>
        <begin position="636"/>
        <end position="668"/>
    </location>
</feature>
<evidence type="ECO:0000259" key="15">
    <source>
        <dbReference type="PROSITE" id="PS50105"/>
    </source>
</evidence>
<dbReference type="InterPro" id="IPR011990">
    <property type="entry name" value="TPR-like_helical_dom_sf"/>
</dbReference>
<proteinExistence type="inferred from homology"/>
<dbReference type="Pfam" id="PF25479">
    <property type="entry name" value="Vts1"/>
    <property type="match status" value="1"/>
</dbReference>
<organism evidence="16 17">
    <name type="scientific">Cylindrodendrum hubeiense</name>
    <dbReference type="NCBI Taxonomy" id="595255"/>
    <lineage>
        <taxon>Eukaryota</taxon>
        <taxon>Fungi</taxon>
        <taxon>Dikarya</taxon>
        <taxon>Ascomycota</taxon>
        <taxon>Pezizomycotina</taxon>
        <taxon>Sordariomycetes</taxon>
        <taxon>Hypocreomycetidae</taxon>
        <taxon>Hypocreales</taxon>
        <taxon>Nectriaceae</taxon>
        <taxon>Cylindrodendrum</taxon>
    </lineage>
</organism>
<feature type="domain" description="SAM" evidence="15">
    <location>
        <begin position="552"/>
        <end position="613"/>
    </location>
</feature>
<feature type="compositionally biased region" description="Polar residues" evidence="14">
    <location>
        <begin position="316"/>
        <end position="333"/>
    </location>
</feature>
<feature type="region of interest" description="Disordered" evidence="14">
    <location>
        <begin position="517"/>
        <end position="554"/>
    </location>
</feature>
<dbReference type="SUPFAM" id="SSF48452">
    <property type="entry name" value="TPR-like"/>
    <property type="match status" value="1"/>
</dbReference>
<sequence>MLNMSGNHVIGNRNSTPEANTTSSLRPPSSRVIGSGHSLRASADMAALSGPSPSSRIRPSSDFYGQTQQNLGPGGSEADSQDKIAQQWIADIDQYETTLEEMAAATLDQDFKDELSAIEQWFRVLSEAERTAALYALLQQTTQVQIRFFIQVLQQMGKNHPMSGVLSPASFDKDPMSNRLSDAMNKLNVDSARNSMSRNSAISSSKRHSGLDPSTINAMFPDAAAAIATEKAKFTQQTGNPPSSNRNSIAMDPRTSMSGTALTAPQDSRDAGSANPSSPWASGSGDQSGTKGTNAQPPMGQFVQPVPASGLRSPRPQLSNNSAIQSTTLNAPDNNPADLPLLSPYNAGSGNWASMVNTPMASSFNTANPGGSQADMVANATAMKLAALSTVNNRFALDDVRKYRRARSNDASGNGQPPLSPGPQGINLPGTNVVMINEHGQVLSREQLMAIQAQQSLGLGGQRSRPSSPGLAMQPGIAHMAPFASPQNNGFLSAYDGTSPLMGGGLPSVNLSQLGMGGHEGYLSDHSDMVRGRSPRGRRGSSKPPEDPTDPTLLQDIPSWLRSLRLHKYTDNLKDMKWTELVELDDKALEDRGVNALGARRKMLKVFEQVKDADSDLEELEGDIAKFDESVREFLASQRDETGQSREARGAPRGRGTRGPRKAAKPRGDITARLSKVNQAFLGGDYPLALDLVFEVIRINAETHQAWTTLSSIFREQGDLSKALSAMVYAAHLRPKDVGGWIRCASFALDTMESDEAEHLHTARLCYSAALRADHTNIDARLGKAMVCHKQGHLSAAIAEYKIVLKHRPFDLEIVRKLAEACVDNKHAEAAVPAAVAAYERFFEHERVIVARDLSNAPWHDVGIYVELFASTGRYLDAIGQLKSLSRWFLGRGVEGFWDNWQTDDREWDADDERRAVVSEFGAGTYDSSLYGQGLPHDLRARLAIYRFRVGDDLEAMRHLWWFDPSAEHTRDFAADFPFLAFDVAEELAHRGQTSQAIKYYEILRDLPGDVDATVLLQLGRCHFANGEHATAEECFLAAIDADEDSIDARVELANMYEKAREEEEALILAAEAMALREARDQNHDQGQTLGGQSIPYSSTQPENRVPRRRGISTRGADHPSGKRVLLRRYRPKRLAGPDKRRQDEQTRAVKLSQQYEIVRNLRQQIKAGRNDLVSEWMASSKELVDDFRSLKKFYTWDKYLNFLGSKSSLEDPKPGQPKTELSQMYERLARTIAPHTGPDGPEQGASELDNHQGISFDNWLDLFLDYAIGLAMAHRRDEAYQVCEAARDSTAFQAPEHGFIIHVAWTVCAIYMSDEEKCVATARQLMRDGAMSDSYRMFALLSSLCQSPVSWYTSGPAQKYILRQIKAMDDAHEVNRTGEGTSDPSNIPTGRTLDACLLMLYGHILFTSTSYTYALGYFLRSRALDATNPMVNLSLGLAYVHYGLKRQSTNRQYLLLQGQSFLSQYAELGGNYQTGLDTPPQGEAYYNLDIPWDYFNLISNGFISKGEKDQQKVAEARQRYDAALAERVLSVNKERPELIVLAGWMHVFSSAFLEPMEKAGVKLINLHPALPGEFDGTLAIERAFEEFKAGRLTRTGIMAHYVIQEVDRGTPILVEEIEWKGEELDELKERIHSREHGLIVKATAKVVEEILEGRAK</sequence>
<comment type="subcellular location">
    <subcellularLocation>
        <location evidence="1">Cytoplasm</location>
        <location evidence="1">P-body</location>
    </subcellularLocation>
    <subcellularLocation>
        <location evidence="2">Cytoplasm</location>
        <location evidence="2">Cytosol</location>
    </subcellularLocation>
</comment>
<evidence type="ECO:0000256" key="2">
    <source>
        <dbReference type="ARBA" id="ARBA00004514"/>
    </source>
</evidence>
<feature type="compositionally biased region" description="Polar residues" evidence="14">
    <location>
        <begin position="274"/>
        <end position="296"/>
    </location>
</feature>
<dbReference type="Gene3D" id="1.10.150.50">
    <property type="entry name" value="Transcription Factor, Ets-1"/>
    <property type="match status" value="1"/>
</dbReference>
<dbReference type="Proteomes" id="UP000722485">
    <property type="component" value="Unassembled WGS sequence"/>
</dbReference>
<comment type="similarity">
    <text evidence="3">Belongs to the VTS1 family.</text>
</comment>
<evidence type="ECO:0000313" key="16">
    <source>
        <dbReference type="EMBL" id="KAF7541054.1"/>
    </source>
</evidence>
<keyword evidence="6" id="KW-0547">Nucleotide-binding</keyword>
<feature type="region of interest" description="Disordered" evidence="14">
    <location>
        <begin position="406"/>
        <end position="427"/>
    </location>
</feature>
<evidence type="ECO:0000256" key="8">
    <source>
        <dbReference type="ARBA" id="ARBA00022927"/>
    </source>
</evidence>
<dbReference type="PROSITE" id="PS50105">
    <property type="entry name" value="SAM_DOMAIN"/>
    <property type="match status" value="1"/>
</dbReference>
<dbReference type="Pfam" id="PF07647">
    <property type="entry name" value="SAM_2"/>
    <property type="match status" value="1"/>
</dbReference>
<dbReference type="FunFam" id="1.10.150.50:FF:000033">
    <property type="entry name" value="Protein vts1, variant"/>
    <property type="match status" value="1"/>
</dbReference>
<comment type="function">
    <text evidence="11">RNA-binding protein involved in post-transcriptional regulation through transcript degradation.</text>
</comment>
<dbReference type="GO" id="GO:0043488">
    <property type="term" value="P:regulation of mRNA stability"/>
    <property type="evidence" value="ECO:0007669"/>
    <property type="project" value="InterPro"/>
</dbReference>
<dbReference type="GO" id="GO:0000166">
    <property type="term" value="F:nucleotide binding"/>
    <property type="evidence" value="ECO:0007669"/>
    <property type="project" value="UniProtKB-KW"/>
</dbReference>
<feature type="repeat" description="TPR" evidence="13">
    <location>
        <begin position="704"/>
        <end position="737"/>
    </location>
</feature>
<keyword evidence="8" id="KW-0653">Protein transport</keyword>
<evidence type="ECO:0000256" key="6">
    <source>
        <dbReference type="ARBA" id="ARBA00022741"/>
    </source>
</evidence>
<keyword evidence="7" id="KW-0694">RNA-binding</keyword>
<feature type="region of interest" description="Disordered" evidence="14">
    <location>
        <begin position="1080"/>
        <end position="1123"/>
    </location>
</feature>
<feature type="compositionally biased region" description="Low complexity" evidence="14">
    <location>
        <begin position="49"/>
        <end position="61"/>
    </location>
</feature>
<feature type="compositionally biased region" description="Polar residues" evidence="14">
    <location>
        <begin position="1"/>
        <end position="27"/>
    </location>
</feature>
<dbReference type="EMBL" id="JAANBB010000506">
    <property type="protein sequence ID" value="KAF7541054.1"/>
    <property type="molecule type" value="Genomic_DNA"/>
</dbReference>
<dbReference type="GO" id="GO:0006383">
    <property type="term" value="P:transcription by RNA polymerase III"/>
    <property type="evidence" value="ECO:0007669"/>
    <property type="project" value="InterPro"/>
</dbReference>
<dbReference type="GO" id="GO:0015031">
    <property type="term" value="P:protein transport"/>
    <property type="evidence" value="ECO:0007669"/>
    <property type="project" value="UniProtKB-KW"/>
</dbReference>
<evidence type="ECO:0000256" key="7">
    <source>
        <dbReference type="ARBA" id="ARBA00022884"/>
    </source>
</evidence>
<name>A0A9P5L9M6_9HYPO</name>
<dbReference type="SMART" id="SM00028">
    <property type="entry name" value="TPR"/>
    <property type="match status" value="4"/>
</dbReference>
<accession>A0A9P5L9M6</accession>
<evidence type="ECO:0000256" key="3">
    <source>
        <dbReference type="ARBA" id="ARBA00007325"/>
    </source>
</evidence>
<comment type="subunit">
    <text evidence="9">Monomer. Binds to RNA.</text>
</comment>
<feature type="compositionally biased region" description="Polar residues" evidence="14">
    <location>
        <begin position="234"/>
        <end position="248"/>
    </location>
</feature>
<dbReference type="PANTHER" id="PTHR23082">
    <property type="entry name" value="TRANSCRIPTION INITIATION FACTOR IIIC TFIIIC , POLYPEPTIDE 3-RELATED"/>
    <property type="match status" value="1"/>
</dbReference>
<dbReference type="Pfam" id="PF00551">
    <property type="entry name" value="Formyl_trans_N"/>
    <property type="match status" value="1"/>
</dbReference>
<dbReference type="InterPro" id="IPR001660">
    <property type="entry name" value="SAM"/>
</dbReference>
<feature type="region of interest" description="Disordered" evidence="14">
    <location>
        <begin position="232"/>
        <end position="342"/>
    </location>
</feature>
<feature type="repeat" description="TPR" evidence="13">
    <location>
        <begin position="1013"/>
        <end position="1046"/>
    </location>
</feature>
<protein>
    <recommendedName>
        <fullName evidence="10">RNA-binding protein VTS1</fullName>
    </recommendedName>
    <alternativeName>
        <fullName evidence="12">RNA-binding protein vts1</fullName>
    </alternativeName>
</protein>
<dbReference type="GO" id="GO:0000932">
    <property type="term" value="C:P-body"/>
    <property type="evidence" value="ECO:0007669"/>
    <property type="project" value="UniProtKB-SubCell"/>
</dbReference>
<evidence type="ECO:0000256" key="12">
    <source>
        <dbReference type="ARBA" id="ARBA00073291"/>
    </source>
</evidence>
<feature type="region of interest" description="Disordered" evidence="14">
    <location>
        <begin position="190"/>
        <end position="216"/>
    </location>
</feature>
<feature type="compositionally biased region" description="Polar residues" evidence="14">
    <location>
        <begin position="1085"/>
        <end position="1103"/>
    </location>
</feature>
<evidence type="ECO:0000256" key="1">
    <source>
        <dbReference type="ARBA" id="ARBA00004201"/>
    </source>
</evidence>
<evidence type="ECO:0000256" key="14">
    <source>
        <dbReference type="SAM" id="MobiDB-lite"/>
    </source>
</evidence>
<keyword evidence="4" id="KW-0813">Transport</keyword>
<dbReference type="InterPro" id="IPR057327">
    <property type="entry name" value="Vts1_dom"/>
</dbReference>
<dbReference type="SUPFAM" id="SSF53328">
    <property type="entry name" value="Formyltransferase"/>
    <property type="match status" value="1"/>
</dbReference>
<feature type="compositionally biased region" description="Basic and acidic residues" evidence="14">
    <location>
        <begin position="636"/>
        <end position="650"/>
    </location>
</feature>
<evidence type="ECO:0000256" key="13">
    <source>
        <dbReference type="PROSITE-ProRule" id="PRU00339"/>
    </source>
</evidence>
<dbReference type="GO" id="GO:0005829">
    <property type="term" value="C:cytosol"/>
    <property type="evidence" value="ECO:0007669"/>
    <property type="project" value="UniProtKB-SubCell"/>
</dbReference>
<dbReference type="InterPro" id="IPR019734">
    <property type="entry name" value="TPR_rpt"/>
</dbReference>